<comment type="similarity">
    <text evidence="1">Belongs to the HemJ family.</text>
</comment>
<comment type="pathway">
    <text evidence="1">Porphyrin-containing compound metabolism; protoporphyrin-IX biosynthesis; protoporphyrin-IX from protoporphyrinogen-IX: step 1/1.</text>
</comment>
<keyword evidence="4" id="KW-1185">Reference proteome</keyword>
<keyword evidence="1" id="KW-0479">Metal-binding</keyword>
<keyword evidence="1" id="KW-0349">Heme</keyword>
<comment type="function">
    <text evidence="1">Catalyzes the oxidation of protoporphyrinogen IX to protoporphyrin IX.</text>
</comment>
<feature type="transmembrane region" description="Helical" evidence="2">
    <location>
        <begin position="55"/>
        <end position="77"/>
    </location>
</feature>
<proteinExistence type="inferred from homology"/>
<dbReference type="GO" id="GO:0046872">
    <property type="term" value="F:metal ion binding"/>
    <property type="evidence" value="ECO:0007669"/>
    <property type="project" value="UniProtKB-UniRule"/>
</dbReference>
<dbReference type="PIRSF" id="PIRSF004638">
    <property type="entry name" value="UCP004638"/>
    <property type="match status" value="1"/>
</dbReference>
<evidence type="ECO:0000313" key="4">
    <source>
        <dbReference type="Proteomes" id="UP000282002"/>
    </source>
</evidence>
<dbReference type="EC" id="1.3.99.-" evidence="1"/>
<dbReference type="Proteomes" id="UP000282002">
    <property type="component" value="Chromosome"/>
</dbReference>
<evidence type="ECO:0000256" key="2">
    <source>
        <dbReference type="SAM" id="Phobius"/>
    </source>
</evidence>
<dbReference type="GO" id="GO:0006782">
    <property type="term" value="P:protoporphyrinogen IX biosynthetic process"/>
    <property type="evidence" value="ECO:0007669"/>
    <property type="project" value="UniProtKB-UniRule"/>
</dbReference>
<keyword evidence="1" id="KW-0408">Iron</keyword>
<feature type="transmembrane region" description="Helical" evidence="2">
    <location>
        <begin position="13"/>
        <end position="34"/>
    </location>
</feature>
<dbReference type="AlphaFoldDB" id="A0A3S8U3D7"/>
<keyword evidence="2" id="KW-0812">Transmembrane</keyword>
<organism evidence="3 4">
    <name type="scientific">Tabrizicola piscis</name>
    <dbReference type="NCBI Taxonomy" id="2494374"/>
    <lineage>
        <taxon>Bacteria</taxon>
        <taxon>Pseudomonadati</taxon>
        <taxon>Pseudomonadota</taxon>
        <taxon>Alphaproteobacteria</taxon>
        <taxon>Rhodobacterales</taxon>
        <taxon>Paracoccaceae</taxon>
        <taxon>Tabrizicola</taxon>
    </lineage>
</organism>
<keyword evidence="1" id="KW-1003">Cell membrane</keyword>
<feature type="transmembrane region" description="Helical" evidence="2">
    <location>
        <begin position="122"/>
        <end position="141"/>
    </location>
</feature>
<evidence type="ECO:0000256" key="1">
    <source>
        <dbReference type="PIRNR" id="PIRNR004638"/>
    </source>
</evidence>
<comment type="catalytic activity">
    <reaction evidence="1">
        <text>protoporphyrinogen IX + 3 A = protoporphyrin IX + 3 AH2</text>
        <dbReference type="Rhea" id="RHEA:62000"/>
        <dbReference type="ChEBI" id="CHEBI:13193"/>
        <dbReference type="ChEBI" id="CHEBI:17499"/>
        <dbReference type="ChEBI" id="CHEBI:57306"/>
        <dbReference type="ChEBI" id="CHEBI:57307"/>
    </reaction>
</comment>
<feature type="transmembrane region" description="Helical" evidence="2">
    <location>
        <begin position="89"/>
        <end position="110"/>
    </location>
</feature>
<protein>
    <recommendedName>
        <fullName evidence="1">Protoporphyrinogen IX oxidase</fullName>
        <ecNumber evidence="1">1.3.99.-</ecNumber>
    </recommendedName>
</protein>
<dbReference type="Pfam" id="PF03653">
    <property type="entry name" value="UPF0093"/>
    <property type="match status" value="1"/>
</dbReference>
<name>A0A3S8U3D7_9RHOB</name>
<dbReference type="UniPathway" id="UPA00251">
    <property type="reaction ID" value="UER00324"/>
</dbReference>
<sequence length="169" mass="18270">MTAFDAIIPHLKALHVGFMAVWIAGLAALPAMLARHDRAIGQGDFARIRRATHYGYIWFLTPAAVLTVATGTTLIFLRDVFTGWMFVKLVGVAGLVTVHAWVGHTIVAVAETEGRHEPPGPFLPTVILCVLAIAVLTLVLAKPELDELPVPAWLAQPLGRDLPFDVPNP</sequence>
<reference evidence="3 4" key="1">
    <citation type="submission" date="2018-12" db="EMBL/GenBank/DDBJ databases">
        <title>Complete genome sequencing of Tabrizicola sp. K13M18.</title>
        <authorList>
            <person name="Bae J.-W."/>
        </authorList>
    </citation>
    <scope>NUCLEOTIDE SEQUENCE [LARGE SCALE GENOMIC DNA]</scope>
    <source>
        <strain evidence="3 4">K13M18</strain>
    </source>
</reference>
<dbReference type="InterPro" id="IPR005265">
    <property type="entry name" value="HemJ-like"/>
</dbReference>
<accession>A0A3S8U3D7</accession>
<keyword evidence="2" id="KW-1133">Transmembrane helix</keyword>
<comment type="cofactor">
    <cofactor evidence="1">
        <name>heme b</name>
        <dbReference type="ChEBI" id="CHEBI:60344"/>
    </cofactor>
    <text evidence="1">Binds 1 heme b (iron(II)-protoporphyrin IX) group per subunit.</text>
</comment>
<keyword evidence="1 2" id="KW-0472">Membrane</keyword>
<dbReference type="GO" id="GO:0005886">
    <property type="term" value="C:plasma membrane"/>
    <property type="evidence" value="ECO:0007669"/>
    <property type="project" value="UniProtKB-UniRule"/>
</dbReference>
<dbReference type="KEGG" id="taw:EI545_04275"/>
<dbReference type="GO" id="GO:0070818">
    <property type="term" value="F:protoporphyrinogen oxidase activity"/>
    <property type="evidence" value="ECO:0007669"/>
    <property type="project" value="UniProtKB-UniRule"/>
</dbReference>
<evidence type="ECO:0000313" key="3">
    <source>
        <dbReference type="EMBL" id="AZL58123.1"/>
    </source>
</evidence>
<dbReference type="EMBL" id="CP034328">
    <property type="protein sequence ID" value="AZL58123.1"/>
    <property type="molecule type" value="Genomic_DNA"/>
</dbReference>
<dbReference type="RefSeq" id="WP_125324324.1">
    <property type="nucleotide sequence ID" value="NZ_CP034328.1"/>
</dbReference>
<dbReference type="OrthoDB" id="7570050at2"/>
<gene>
    <name evidence="3" type="ORF">EI545_04275</name>
</gene>